<evidence type="ECO:0000313" key="10">
    <source>
        <dbReference type="Proteomes" id="UP001295684"/>
    </source>
</evidence>
<dbReference type="GO" id="GO:0008270">
    <property type="term" value="F:zinc ion binding"/>
    <property type="evidence" value="ECO:0007669"/>
    <property type="project" value="UniProtKB-KW"/>
</dbReference>
<accession>A0AAD1XKU5</accession>
<dbReference type="InterPro" id="IPR051628">
    <property type="entry name" value="LUBAC_E3_Ligases"/>
</dbReference>
<dbReference type="CDD" id="cd20336">
    <property type="entry name" value="Rcat_RBR"/>
    <property type="match status" value="1"/>
</dbReference>
<dbReference type="SUPFAM" id="SSF57850">
    <property type="entry name" value="RING/U-box"/>
    <property type="match status" value="1"/>
</dbReference>
<evidence type="ECO:0000256" key="3">
    <source>
        <dbReference type="ARBA" id="ARBA00022723"/>
    </source>
</evidence>
<proteinExistence type="predicted"/>
<dbReference type="AlphaFoldDB" id="A0AAD1XKU5"/>
<reference evidence="9" key="1">
    <citation type="submission" date="2023-07" db="EMBL/GenBank/DDBJ databases">
        <authorList>
            <consortium name="AG Swart"/>
            <person name="Singh M."/>
            <person name="Singh A."/>
            <person name="Seah K."/>
            <person name="Emmerich C."/>
        </authorList>
    </citation>
    <scope>NUCLEOTIDE SEQUENCE</scope>
    <source>
        <strain evidence="9">DP1</strain>
    </source>
</reference>
<evidence type="ECO:0000313" key="9">
    <source>
        <dbReference type="EMBL" id="CAI2374492.1"/>
    </source>
</evidence>
<dbReference type="GO" id="GO:0016740">
    <property type="term" value="F:transferase activity"/>
    <property type="evidence" value="ECO:0007669"/>
    <property type="project" value="UniProtKB-KW"/>
</dbReference>
<keyword evidence="7" id="KW-0862">Zinc</keyword>
<dbReference type="InterPro" id="IPR044066">
    <property type="entry name" value="TRIAD_supradom"/>
</dbReference>
<keyword evidence="10" id="KW-1185">Reference proteome</keyword>
<name>A0AAD1XKU5_EUPCR</name>
<dbReference type="PANTHER" id="PTHR22770">
    <property type="entry name" value="UBIQUITIN CONJUGATING ENZYME 7 INTERACTING PROTEIN-RELATED"/>
    <property type="match status" value="1"/>
</dbReference>
<evidence type="ECO:0000256" key="5">
    <source>
        <dbReference type="ARBA" id="ARBA00022771"/>
    </source>
</evidence>
<evidence type="ECO:0000256" key="2">
    <source>
        <dbReference type="ARBA" id="ARBA00022679"/>
    </source>
</evidence>
<keyword evidence="6" id="KW-0833">Ubl conjugation pathway</keyword>
<evidence type="ECO:0000256" key="7">
    <source>
        <dbReference type="ARBA" id="ARBA00022833"/>
    </source>
</evidence>
<keyword evidence="5" id="KW-0863">Zinc-finger</keyword>
<dbReference type="EMBL" id="CAMPGE010015900">
    <property type="protein sequence ID" value="CAI2374492.1"/>
    <property type="molecule type" value="Genomic_DNA"/>
</dbReference>
<keyword evidence="3" id="KW-0479">Metal-binding</keyword>
<gene>
    <name evidence="9" type="ORF">ECRASSUSDP1_LOCUS15845</name>
</gene>
<dbReference type="PROSITE" id="PS51873">
    <property type="entry name" value="TRIAD"/>
    <property type="match status" value="1"/>
</dbReference>
<feature type="domain" description="RING-type" evidence="8">
    <location>
        <begin position="8"/>
        <end position="240"/>
    </location>
</feature>
<dbReference type="Gene3D" id="1.20.120.1750">
    <property type="match status" value="1"/>
</dbReference>
<evidence type="ECO:0000256" key="6">
    <source>
        <dbReference type="ARBA" id="ARBA00022786"/>
    </source>
</evidence>
<dbReference type="Pfam" id="PF26200">
    <property type="entry name" value="Rcat_RNF216"/>
    <property type="match status" value="1"/>
</dbReference>
<comment type="caution">
    <text evidence="9">The sequence shown here is derived from an EMBL/GenBank/DDBJ whole genome shotgun (WGS) entry which is preliminary data.</text>
</comment>
<keyword evidence="4" id="KW-0677">Repeat</keyword>
<evidence type="ECO:0000259" key="8">
    <source>
        <dbReference type="PROSITE" id="PS51873"/>
    </source>
</evidence>
<evidence type="ECO:0000256" key="4">
    <source>
        <dbReference type="ARBA" id="ARBA00022737"/>
    </source>
</evidence>
<dbReference type="PANTHER" id="PTHR22770:SF47">
    <property type="entry name" value="E3 UBIQUITIN-PROTEIN LIGASE RNF216"/>
    <property type="match status" value="1"/>
</dbReference>
<keyword evidence="2" id="KW-0808">Transferase</keyword>
<organism evidence="9 10">
    <name type="scientific">Euplotes crassus</name>
    <dbReference type="NCBI Taxonomy" id="5936"/>
    <lineage>
        <taxon>Eukaryota</taxon>
        <taxon>Sar</taxon>
        <taxon>Alveolata</taxon>
        <taxon>Ciliophora</taxon>
        <taxon>Intramacronucleata</taxon>
        <taxon>Spirotrichea</taxon>
        <taxon>Hypotrichia</taxon>
        <taxon>Euplotida</taxon>
        <taxon>Euplotidae</taxon>
        <taxon>Moneuplotes</taxon>
    </lineage>
</organism>
<dbReference type="Proteomes" id="UP001295684">
    <property type="component" value="Unassembled WGS sequence"/>
</dbReference>
<comment type="pathway">
    <text evidence="1">Protein modification; protein ubiquitination.</text>
</comment>
<sequence length="324" mass="38004">MEARYKDTTVSCSVCEDSMPRQHDGVKCSQGHDLCSDCSKTFVENILSDPENNIPVECCWCKIELNSVQLEKQMTPDQLELYLMYKAVKDIDPKVDKVMSCPFCKYFEIWAKTNSSNFFYCKKQDCKKGSCSICFKEFKIPEGMAVTEDELEEMKEEGGMLTHHKCYEYKDIKEDWDKAIESGTKRYCPKCKVGGVKDDACTHMVCDNCDTIWCYFCGKEEAKLNKSDPKGSIYRHNDDWHINPKRCPMYLIDIGQIDQRWNTENDEEAKEFFHKILIYKNVKKFFRKYKRRDFKALCKVFPSVDNHGFNLTKIMKTKVTLIHR</sequence>
<protein>
    <recommendedName>
        <fullName evidence="8">RING-type domain-containing protein</fullName>
    </recommendedName>
</protein>
<evidence type="ECO:0000256" key="1">
    <source>
        <dbReference type="ARBA" id="ARBA00004906"/>
    </source>
</evidence>